<keyword evidence="3" id="KW-0804">Transcription</keyword>
<dbReference type="Gene3D" id="1.10.10.10">
    <property type="entry name" value="Winged helix-like DNA-binding domain superfamily/Winged helix DNA-binding domain"/>
    <property type="match status" value="1"/>
</dbReference>
<dbReference type="InterPro" id="IPR036388">
    <property type="entry name" value="WH-like_DNA-bd_sf"/>
</dbReference>
<keyword evidence="2" id="KW-0238">DNA-binding</keyword>
<dbReference type="PANTHER" id="PTHR43537:SF49">
    <property type="entry name" value="TRANSCRIPTIONAL REGULATORY PROTEIN"/>
    <property type="match status" value="1"/>
</dbReference>
<dbReference type="InterPro" id="IPR008920">
    <property type="entry name" value="TF_FadR/GntR_C"/>
</dbReference>
<dbReference type="SUPFAM" id="SSF46785">
    <property type="entry name" value="Winged helix' DNA-binding domain"/>
    <property type="match status" value="1"/>
</dbReference>
<dbReference type="PANTHER" id="PTHR43537">
    <property type="entry name" value="TRANSCRIPTIONAL REGULATOR, GNTR FAMILY"/>
    <property type="match status" value="1"/>
</dbReference>
<dbReference type="InterPro" id="IPR011711">
    <property type="entry name" value="GntR_C"/>
</dbReference>
<dbReference type="CDD" id="cd07377">
    <property type="entry name" value="WHTH_GntR"/>
    <property type="match status" value="1"/>
</dbReference>
<dbReference type="InterPro" id="IPR036390">
    <property type="entry name" value="WH_DNA-bd_sf"/>
</dbReference>
<name>A0ABU4FLA5_9ACTN</name>
<dbReference type="InterPro" id="IPR000524">
    <property type="entry name" value="Tscrpt_reg_HTH_GntR"/>
</dbReference>
<evidence type="ECO:0000256" key="3">
    <source>
        <dbReference type="ARBA" id="ARBA00023163"/>
    </source>
</evidence>
<dbReference type="SMART" id="SM00895">
    <property type="entry name" value="FCD"/>
    <property type="match status" value="1"/>
</dbReference>
<dbReference type="PROSITE" id="PS50949">
    <property type="entry name" value="HTH_GNTR"/>
    <property type="match status" value="1"/>
</dbReference>
<gene>
    <name evidence="5" type="ORF">R5A26_36200</name>
</gene>
<evidence type="ECO:0000313" key="6">
    <source>
        <dbReference type="Proteomes" id="UP001187346"/>
    </source>
</evidence>
<dbReference type="Pfam" id="PF07729">
    <property type="entry name" value="FCD"/>
    <property type="match status" value="1"/>
</dbReference>
<comment type="caution">
    <text evidence="5">The sequence shown here is derived from an EMBL/GenBank/DDBJ whole genome shotgun (WGS) entry which is preliminary data.</text>
</comment>
<evidence type="ECO:0000256" key="1">
    <source>
        <dbReference type="ARBA" id="ARBA00023015"/>
    </source>
</evidence>
<feature type="domain" description="HTH gntR-type" evidence="4">
    <location>
        <begin position="8"/>
        <end position="75"/>
    </location>
</feature>
<organism evidence="5 6">
    <name type="scientific">Streptomyces prunicolor</name>
    <dbReference type="NCBI Taxonomy" id="67348"/>
    <lineage>
        <taxon>Bacteria</taxon>
        <taxon>Bacillati</taxon>
        <taxon>Actinomycetota</taxon>
        <taxon>Actinomycetes</taxon>
        <taxon>Kitasatosporales</taxon>
        <taxon>Streptomycetaceae</taxon>
        <taxon>Streptomyces</taxon>
    </lineage>
</organism>
<keyword evidence="6" id="KW-1185">Reference proteome</keyword>
<dbReference type="Pfam" id="PF00392">
    <property type="entry name" value="GntR"/>
    <property type="match status" value="1"/>
</dbReference>
<evidence type="ECO:0000256" key="2">
    <source>
        <dbReference type="ARBA" id="ARBA00023125"/>
    </source>
</evidence>
<dbReference type="SUPFAM" id="SSF48008">
    <property type="entry name" value="GntR ligand-binding domain-like"/>
    <property type="match status" value="1"/>
</dbReference>
<proteinExistence type="predicted"/>
<dbReference type="EMBL" id="JAWMAJ010000170">
    <property type="protein sequence ID" value="MDV7221396.1"/>
    <property type="molecule type" value="Genomic_DNA"/>
</dbReference>
<keyword evidence="1" id="KW-0805">Transcription regulation</keyword>
<sequence length="244" mass="26662">MTPQTDESPLVDDIAARIRARIMNGELAIGKPLRQAALATEFGVSRTPVREALRQLQNGGLIEMQPNRGAVVRVPAPWEVRQAYEVRAELEGMAARRAASRITERGLAALREHNAVLCEAVARVAGEGPRGGSGEGVHAEGASTTTTAANDCFHTVICEAADNPWLTRMIDRINESFPRNVSSLALAGDERHRQLNIRQHDAVIEALAAHDADRADALMREHVISSGEHLTAWYERRSQTVFHG</sequence>
<dbReference type="Proteomes" id="UP001187346">
    <property type="component" value="Unassembled WGS sequence"/>
</dbReference>
<dbReference type="Gene3D" id="1.20.120.530">
    <property type="entry name" value="GntR ligand-binding domain-like"/>
    <property type="match status" value="1"/>
</dbReference>
<evidence type="ECO:0000313" key="5">
    <source>
        <dbReference type="EMBL" id="MDV7221396.1"/>
    </source>
</evidence>
<protein>
    <submittedName>
        <fullName evidence="5">GntR family transcriptional regulator</fullName>
    </submittedName>
</protein>
<reference evidence="5 6" key="1">
    <citation type="submission" date="2023-10" db="EMBL/GenBank/DDBJ databases">
        <title>Characterization of rhizosphere-enriched actinobacteria from wheat plants lab-grown on chernevaya soil.</title>
        <authorList>
            <person name="Tikhonova E.N."/>
            <person name="Konopkin A."/>
            <person name="Kravchenko I.K."/>
        </authorList>
    </citation>
    <scope>NUCLEOTIDE SEQUENCE [LARGE SCALE GENOMIC DNA]</scope>
    <source>
        <strain evidence="5 6">RR29</strain>
    </source>
</reference>
<evidence type="ECO:0000259" key="4">
    <source>
        <dbReference type="PROSITE" id="PS50949"/>
    </source>
</evidence>
<accession>A0ABU4FLA5</accession>
<dbReference type="RefSeq" id="WP_317774668.1">
    <property type="nucleotide sequence ID" value="NZ_JAWMAJ010000170.1"/>
</dbReference>
<dbReference type="PRINTS" id="PR00035">
    <property type="entry name" value="HTHGNTR"/>
</dbReference>
<dbReference type="SMART" id="SM00345">
    <property type="entry name" value="HTH_GNTR"/>
    <property type="match status" value="1"/>
</dbReference>